<evidence type="ECO:0000256" key="11">
    <source>
        <dbReference type="ARBA" id="ARBA00022989"/>
    </source>
</evidence>
<dbReference type="CDD" id="cd04213">
    <property type="entry name" value="CuRO_CcO_Caa3_II"/>
    <property type="match status" value="1"/>
</dbReference>
<dbReference type="PROSITE" id="PS51007">
    <property type="entry name" value="CYTC"/>
    <property type="match status" value="1"/>
</dbReference>
<keyword evidence="7 19" id="KW-0812">Transmembrane</keyword>
<keyword evidence="13" id="KW-0186">Copper</keyword>
<evidence type="ECO:0000256" key="5">
    <source>
        <dbReference type="ARBA" id="ARBA00022617"/>
    </source>
</evidence>
<evidence type="ECO:0000259" key="20">
    <source>
        <dbReference type="PROSITE" id="PS50857"/>
    </source>
</evidence>
<comment type="catalytic activity">
    <reaction evidence="17">
        <text>4 Fe(II)-[cytochrome c] + O2 + 8 H(+)(in) = 4 Fe(III)-[cytochrome c] + 2 H2O + 4 H(+)(out)</text>
        <dbReference type="Rhea" id="RHEA:11436"/>
        <dbReference type="Rhea" id="RHEA-COMP:10350"/>
        <dbReference type="Rhea" id="RHEA-COMP:14399"/>
        <dbReference type="ChEBI" id="CHEBI:15377"/>
        <dbReference type="ChEBI" id="CHEBI:15378"/>
        <dbReference type="ChEBI" id="CHEBI:15379"/>
        <dbReference type="ChEBI" id="CHEBI:29033"/>
        <dbReference type="ChEBI" id="CHEBI:29034"/>
        <dbReference type="EC" id="7.1.1.9"/>
    </reaction>
</comment>
<dbReference type="EC" id="7.1.1.9" evidence="3"/>
<evidence type="ECO:0000313" key="23">
    <source>
        <dbReference type="Proteomes" id="UP001375743"/>
    </source>
</evidence>
<evidence type="ECO:0000256" key="18">
    <source>
        <dbReference type="PROSITE-ProRule" id="PRU00433"/>
    </source>
</evidence>
<dbReference type="Proteomes" id="UP001375743">
    <property type="component" value="Unassembled WGS sequence"/>
</dbReference>
<comment type="caution">
    <text evidence="22">The sequence shown here is derived from an EMBL/GenBank/DDBJ whole genome shotgun (WGS) entry which is preliminary data.</text>
</comment>
<dbReference type="SUPFAM" id="SSF46626">
    <property type="entry name" value="Cytochrome c"/>
    <property type="match status" value="1"/>
</dbReference>
<dbReference type="NCBIfam" id="TIGR02866">
    <property type="entry name" value="CoxB"/>
    <property type="match status" value="1"/>
</dbReference>
<dbReference type="InterPro" id="IPR036257">
    <property type="entry name" value="Cyt_c_oxidase_su2_TM_sf"/>
</dbReference>
<evidence type="ECO:0000256" key="17">
    <source>
        <dbReference type="ARBA" id="ARBA00047816"/>
    </source>
</evidence>
<evidence type="ECO:0000256" key="7">
    <source>
        <dbReference type="ARBA" id="ARBA00022692"/>
    </source>
</evidence>
<feature type="domain" description="Cytochrome oxidase subunit II copper A binding" evidence="20">
    <location>
        <begin position="102"/>
        <end position="218"/>
    </location>
</feature>
<dbReference type="Gene3D" id="1.10.287.90">
    <property type="match status" value="1"/>
</dbReference>
<accession>A0ABU8XY01</accession>
<evidence type="ECO:0000256" key="9">
    <source>
        <dbReference type="ARBA" id="ARBA00022967"/>
    </source>
</evidence>
<comment type="function">
    <text evidence="15">Subunits I and II form the functional core of the enzyme complex. Electrons originating in cytochrome c are transferred via heme a and Cu(A) to the binuclear center formed by heme a3 and Cu(B).</text>
</comment>
<evidence type="ECO:0000256" key="12">
    <source>
        <dbReference type="ARBA" id="ARBA00023004"/>
    </source>
</evidence>
<evidence type="ECO:0000256" key="16">
    <source>
        <dbReference type="ARBA" id="ARBA00031399"/>
    </source>
</evidence>
<keyword evidence="10" id="KW-0249">Electron transport</keyword>
<reference evidence="22 23" key="1">
    <citation type="submission" date="2024-01" db="EMBL/GenBank/DDBJ databases">
        <title>Multi-omics insights into the function and evolution of sodium benzoate biodegradation pathways in Benzoatithermus flavus gen. nov., sp. nov. from hot spring.</title>
        <authorList>
            <person name="Hu C.-J."/>
            <person name="Li W.-J."/>
        </authorList>
    </citation>
    <scope>NUCLEOTIDE SEQUENCE [LARGE SCALE GENOMIC DNA]</scope>
    <source>
        <strain evidence="22 23">SYSU G07066</strain>
    </source>
</reference>
<evidence type="ECO:0000256" key="1">
    <source>
        <dbReference type="ARBA" id="ARBA00004141"/>
    </source>
</evidence>
<dbReference type="SUPFAM" id="SSF49503">
    <property type="entry name" value="Cupredoxins"/>
    <property type="match status" value="1"/>
</dbReference>
<evidence type="ECO:0000256" key="4">
    <source>
        <dbReference type="ARBA" id="ARBA00022448"/>
    </source>
</evidence>
<proteinExistence type="inferred from homology"/>
<evidence type="ECO:0000256" key="19">
    <source>
        <dbReference type="SAM" id="Phobius"/>
    </source>
</evidence>
<evidence type="ECO:0000256" key="3">
    <source>
        <dbReference type="ARBA" id="ARBA00012949"/>
    </source>
</evidence>
<name>A0ABU8XY01_9PROT</name>
<keyword evidence="4" id="KW-0813">Transport</keyword>
<organism evidence="22 23">
    <name type="scientific">Benzoatithermus flavus</name>
    <dbReference type="NCBI Taxonomy" id="3108223"/>
    <lineage>
        <taxon>Bacteria</taxon>
        <taxon>Pseudomonadati</taxon>
        <taxon>Pseudomonadota</taxon>
        <taxon>Alphaproteobacteria</taxon>
        <taxon>Geminicoccales</taxon>
        <taxon>Geminicoccaceae</taxon>
        <taxon>Benzoatithermus</taxon>
    </lineage>
</organism>
<dbReference type="PANTHER" id="PTHR22888">
    <property type="entry name" value="CYTOCHROME C OXIDASE, SUBUNIT II"/>
    <property type="match status" value="1"/>
</dbReference>
<feature type="transmembrane region" description="Helical" evidence="19">
    <location>
        <begin position="66"/>
        <end position="86"/>
    </location>
</feature>
<keyword evidence="6" id="KW-0679">Respiratory chain</keyword>
<dbReference type="Pfam" id="PF00116">
    <property type="entry name" value="COX2"/>
    <property type="match status" value="1"/>
</dbReference>
<dbReference type="InterPro" id="IPR008972">
    <property type="entry name" value="Cupredoxin"/>
</dbReference>
<dbReference type="InterPro" id="IPR009056">
    <property type="entry name" value="Cyt_c-like_dom"/>
</dbReference>
<dbReference type="InterPro" id="IPR001505">
    <property type="entry name" value="Copper_CuA"/>
</dbReference>
<dbReference type="InterPro" id="IPR034236">
    <property type="entry name" value="CuRO_CcO_Caa3_II"/>
</dbReference>
<dbReference type="EMBL" id="JBBLZC010000023">
    <property type="protein sequence ID" value="MEK0085199.1"/>
    <property type="molecule type" value="Genomic_DNA"/>
</dbReference>
<evidence type="ECO:0000256" key="13">
    <source>
        <dbReference type="ARBA" id="ARBA00023008"/>
    </source>
</evidence>
<keyword evidence="5 18" id="KW-0349">Heme</keyword>
<evidence type="ECO:0000256" key="10">
    <source>
        <dbReference type="ARBA" id="ARBA00022982"/>
    </source>
</evidence>
<dbReference type="PROSITE" id="PS50857">
    <property type="entry name" value="COX2_CUA"/>
    <property type="match status" value="1"/>
</dbReference>
<dbReference type="InterPro" id="IPR036909">
    <property type="entry name" value="Cyt_c-like_dom_sf"/>
</dbReference>
<keyword evidence="12 18" id="KW-0408">Iron</keyword>
<comment type="similarity">
    <text evidence="2">Belongs to the cytochrome c oxidase subunit 2 family.</text>
</comment>
<dbReference type="PROSITE" id="PS00078">
    <property type="entry name" value="COX2"/>
    <property type="match status" value="1"/>
</dbReference>
<evidence type="ECO:0000256" key="6">
    <source>
        <dbReference type="ARBA" id="ARBA00022660"/>
    </source>
</evidence>
<dbReference type="Gene3D" id="2.60.40.420">
    <property type="entry name" value="Cupredoxins - blue copper proteins"/>
    <property type="match status" value="1"/>
</dbReference>
<dbReference type="InterPro" id="IPR002429">
    <property type="entry name" value="CcO_II-like_C"/>
</dbReference>
<dbReference type="PANTHER" id="PTHR22888:SF9">
    <property type="entry name" value="CYTOCHROME C OXIDASE SUBUNIT 2"/>
    <property type="match status" value="1"/>
</dbReference>
<evidence type="ECO:0000256" key="8">
    <source>
        <dbReference type="ARBA" id="ARBA00022723"/>
    </source>
</evidence>
<gene>
    <name evidence="22" type="primary">coxB</name>
    <name evidence="22" type="ORF">U1T56_18755</name>
</gene>
<evidence type="ECO:0000259" key="21">
    <source>
        <dbReference type="PROSITE" id="PS51007"/>
    </source>
</evidence>
<keyword evidence="8 18" id="KW-0479">Metal-binding</keyword>
<sequence length="320" mass="35646">MNGFQSALHPAGPQALHIERLIWLFTGISAFVLLAVTVALLWAVFRRRERRDLAAEPRPPELRERRLGRVVGAAVALTVVLLFVLLTASFATDRRLLDLEGREQLTVHVIGHQWWWEIRYAHGEPARRVITANELHIPVGVPVRIELTSPDVIHSFWVPNLHGKQDLIPGSSNAITIEADRPGTYRGQCAEFCGLQHAFMAFLVVAEPEETFDAWYERQLAPAREPGNDQARRGREVFLRSACVMCHRIRGTSASATYGPDLTHLKSRQILAAGAVPDTRGHLAAWIADPQGIKPGARMPITALPPPDFQALLAYLETLE</sequence>
<feature type="transmembrane region" description="Helical" evidence="19">
    <location>
        <begin position="20"/>
        <end position="45"/>
    </location>
</feature>
<feature type="domain" description="Cytochrome c" evidence="21">
    <location>
        <begin position="229"/>
        <end position="320"/>
    </location>
</feature>
<dbReference type="RefSeq" id="WP_418161047.1">
    <property type="nucleotide sequence ID" value="NZ_JBBLZC010000023.1"/>
</dbReference>
<keyword evidence="23" id="KW-1185">Reference proteome</keyword>
<evidence type="ECO:0000256" key="15">
    <source>
        <dbReference type="ARBA" id="ARBA00024688"/>
    </source>
</evidence>
<dbReference type="InterPro" id="IPR014222">
    <property type="entry name" value="Cyt_c_oxidase_su2"/>
</dbReference>
<keyword evidence="14 19" id="KW-0472">Membrane</keyword>
<dbReference type="Pfam" id="PF00034">
    <property type="entry name" value="Cytochrom_C"/>
    <property type="match status" value="1"/>
</dbReference>
<dbReference type="InterPro" id="IPR045187">
    <property type="entry name" value="CcO_II"/>
</dbReference>
<evidence type="ECO:0000256" key="14">
    <source>
        <dbReference type="ARBA" id="ARBA00023136"/>
    </source>
</evidence>
<protein>
    <recommendedName>
        <fullName evidence="3">cytochrome-c oxidase</fullName>
        <ecNumber evidence="3">7.1.1.9</ecNumber>
    </recommendedName>
    <alternativeName>
        <fullName evidence="16">Cytochrome aa3 subunit 2</fullName>
    </alternativeName>
</protein>
<keyword evidence="9" id="KW-1278">Translocase</keyword>
<keyword evidence="11 19" id="KW-1133">Transmembrane helix</keyword>
<comment type="subcellular location">
    <subcellularLocation>
        <location evidence="1">Membrane</location>
        <topology evidence="1">Multi-pass membrane protein</topology>
    </subcellularLocation>
</comment>
<evidence type="ECO:0000313" key="22">
    <source>
        <dbReference type="EMBL" id="MEK0085199.1"/>
    </source>
</evidence>
<evidence type="ECO:0000256" key="2">
    <source>
        <dbReference type="ARBA" id="ARBA00007866"/>
    </source>
</evidence>